<dbReference type="HOGENOM" id="CLU_2935275_0_0_10"/>
<dbReference type="STRING" id="1227739.Hsw_1918"/>
<dbReference type="PATRIC" id="fig|1227739.3.peg.2136"/>
<name>W8EY79_9BACT</name>
<sequence>MAKFEPVRRLATLVALALEGTATVLDELLDLHDRLIGKLFNAAKNKHQQQFQASGKAINQ</sequence>
<organism evidence="1 2">
    <name type="scientific">Hymenobacter swuensis DY53</name>
    <dbReference type="NCBI Taxonomy" id="1227739"/>
    <lineage>
        <taxon>Bacteria</taxon>
        <taxon>Pseudomonadati</taxon>
        <taxon>Bacteroidota</taxon>
        <taxon>Cytophagia</taxon>
        <taxon>Cytophagales</taxon>
        <taxon>Hymenobacteraceae</taxon>
        <taxon>Hymenobacter</taxon>
    </lineage>
</organism>
<dbReference type="EMBL" id="CP007145">
    <property type="protein sequence ID" value="AHJ97513.1"/>
    <property type="molecule type" value="Genomic_DNA"/>
</dbReference>
<reference evidence="1 2" key="1">
    <citation type="submission" date="2014-01" db="EMBL/GenBank/DDBJ databases">
        <title>Complete genome sequence of ionizing-radiation resistance bacterium Hymenobacter swuensis DY53.</title>
        <authorList>
            <person name="Jung J.-H."/>
            <person name="Jeong S.-W."/>
            <person name="Joe M.-H."/>
            <person name="Cho y.-j."/>
            <person name="Kim M.-K."/>
            <person name="Lim S.-Y."/>
        </authorList>
    </citation>
    <scope>NUCLEOTIDE SEQUENCE [LARGE SCALE GENOMIC DNA]</scope>
    <source>
        <strain evidence="1 2">DY53</strain>
    </source>
</reference>
<evidence type="ECO:0000313" key="1">
    <source>
        <dbReference type="EMBL" id="AHJ97513.1"/>
    </source>
</evidence>
<keyword evidence="2" id="KW-1185">Reference proteome</keyword>
<dbReference type="Proteomes" id="UP000019423">
    <property type="component" value="Chromosome"/>
</dbReference>
<evidence type="ECO:0000313" key="2">
    <source>
        <dbReference type="Proteomes" id="UP000019423"/>
    </source>
</evidence>
<accession>W8EY79</accession>
<dbReference type="KEGG" id="hsw:Hsw_1918"/>
<dbReference type="eggNOG" id="COG4644">
    <property type="taxonomic scope" value="Bacteria"/>
</dbReference>
<protein>
    <submittedName>
        <fullName evidence="1">Transposase</fullName>
    </submittedName>
</protein>
<gene>
    <name evidence="1" type="ORF">Hsw_1918</name>
</gene>
<proteinExistence type="predicted"/>
<dbReference type="OrthoDB" id="5292689at2"/>
<dbReference type="AlphaFoldDB" id="W8EY79"/>